<dbReference type="PANTHER" id="PTHR34473:SF3">
    <property type="entry name" value="TRANSMEMBRANE PROTEIN-RELATED"/>
    <property type="match status" value="1"/>
</dbReference>
<name>A0A4D6GXY6_HALS9</name>
<dbReference type="GeneID" id="68694092"/>
<dbReference type="RefSeq" id="WP_010902983.1">
    <property type="nucleotide sequence ID" value="NZ_VRYN01000003.1"/>
</dbReference>
<evidence type="ECO:0000313" key="6">
    <source>
        <dbReference type="Proteomes" id="UP000323075"/>
    </source>
</evidence>
<evidence type="ECO:0000313" key="5">
    <source>
        <dbReference type="Proteomes" id="UP000296216"/>
    </source>
</evidence>
<feature type="domain" description="YdbS-like PH" evidence="2">
    <location>
        <begin position="63"/>
        <end position="141"/>
    </location>
</feature>
<dbReference type="InterPro" id="IPR005182">
    <property type="entry name" value="YdbS-like_PH"/>
</dbReference>
<dbReference type="AlphaFoldDB" id="A0A4D6GXY6"/>
<feature type="transmembrane region" description="Helical" evidence="1">
    <location>
        <begin position="12"/>
        <end position="34"/>
    </location>
</feature>
<dbReference type="EMBL" id="CP038631">
    <property type="protein sequence ID" value="QCC45137.1"/>
    <property type="molecule type" value="Genomic_DNA"/>
</dbReference>
<keyword evidence="1" id="KW-1133">Transmembrane helix</keyword>
<organism evidence="3 5">
    <name type="scientific">Halobacterium salinarum (strain ATCC 33171 / DSM 3754 / JCM 8978 / NBRC 102687 / NCIMB 764 / 91-R6)</name>
    <dbReference type="NCBI Taxonomy" id="2597657"/>
    <lineage>
        <taxon>Archaea</taxon>
        <taxon>Methanobacteriati</taxon>
        <taxon>Methanobacteriota</taxon>
        <taxon>Stenosarchaea group</taxon>
        <taxon>Halobacteria</taxon>
        <taxon>Halobacteriales</taxon>
        <taxon>Halobacteriaceae</taxon>
        <taxon>Halobacterium</taxon>
    </lineage>
</organism>
<evidence type="ECO:0000256" key="1">
    <source>
        <dbReference type="SAM" id="Phobius"/>
    </source>
</evidence>
<evidence type="ECO:0000259" key="2">
    <source>
        <dbReference type="Pfam" id="PF03703"/>
    </source>
</evidence>
<dbReference type="Proteomes" id="UP000323075">
    <property type="component" value="Unassembled WGS sequence"/>
</dbReference>
<reference evidence="4 6" key="2">
    <citation type="submission" date="2019-07" db="EMBL/GenBank/DDBJ databases">
        <title>Genomic Encyclopedia of Archaeal and Bacterial Type Strains, Phase II (KMG-II): from individual species to whole genera.</title>
        <authorList>
            <person name="Goeker M."/>
        </authorList>
    </citation>
    <scope>NUCLEOTIDE SEQUENCE [LARGE SCALE GENOMIC DNA]</scope>
    <source>
        <strain evidence="4 6">DSM 3754</strain>
    </source>
</reference>
<proteinExistence type="predicted"/>
<keyword evidence="1" id="KW-0472">Membrane</keyword>
<dbReference type="PANTHER" id="PTHR34473">
    <property type="entry name" value="UPF0699 TRANSMEMBRANE PROTEIN YDBS"/>
    <property type="match status" value="1"/>
</dbReference>
<feature type="transmembrane region" description="Helical" evidence="1">
    <location>
        <begin position="40"/>
        <end position="61"/>
    </location>
</feature>
<dbReference type="Pfam" id="PF03703">
    <property type="entry name" value="bPH_2"/>
    <property type="match status" value="1"/>
</dbReference>
<gene>
    <name evidence="4" type="ORF">APQ99_01806</name>
    <name evidence="3" type="ORF">HBSAL_07430</name>
</gene>
<reference evidence="3 5" key="1">
    <citation type="journal article" date="2019" name="Microbiol. Resour. Announc.">
        <title>The Genome Sequence of the Halobacterium salinarum Type Strain Is Closely Related to That of Laboratory Strains NRC-1 and R1.</title>
        <authorList>
            <person name="Pfeiffer F."/>
            <person name="Marchfelder A."/>
            <person name="Habermann B."/>
            <person name="Dyall-Smith M.L."/>
        </authorList>
    </citation>
    <scope>NUCLEOTIDE SEQUENCE [LARGE SCALE GENOMIC DNA]</scope>
    <source>
        <strain evidence="3">91-R6</strain>
        <strain evidence="5">ATCC 33171 / DSM 3754 / JCM 8978 / NBRC 102687 / NCIMB 764 / 91-R6</strain>
    </source>
</reference>
<sequence length="159" mass="17028">MERLDARVVVVWLWRVLVFAVVLAGAAGIGSGALDVGVSSAAAAVAVFGVVALLGATHALLRYRIWRFDVREDTLYIEHGVLVRVRTTVPYVRVQHVDSRRGPLERVLGLGRVVVYTAGSRGADVTIPGLSRERAADAQETLRALAIESEPESGEGDAV</sequence>
<accession>A0A4D6GXY6</accession>
<evidence type="ECO:0000313" key="4">
    <source>
        <dbReference type="EMBL" id="TYO76247.1"/>
    </source>
</evidence>
<protein>
    <submittedName>
        <fullName evidence="3">DUF304 domain protein</fullName>
    </submittedName>
</protein>
<dbReference type="Proteomes" id="UP000296216">
    <property type="component" value="Chromosome"/>
</dbReference>
<evidence type="ECO:0000313" key="3">
    <source>
        <dbReference type="EMBL" id="QCC45137.1"/>
    </source>
</evidence>
<dbReference type="EMBL" id="VRYN01000003">
    <property type="protein sequence ID" value="TYO76247.1"/>
    <property type="molecule type" value="Genomic_DNA"/>
</dbReference>
<reference evidence="3" key="3">
    <citation type="journal article" name="MicrobiologyOpen">
        <title>Whole-genome comparison between the type strain of Halobacterium salinarum (DSM 3754(T)) and the laboratory strains R1 and NRC-1.</title>
        <authorList>
            <person name="Pfeiffer F."/>
            <person name="Losensky G."/>
            <person name="Marchfelder A."/>
            <person name="Habermann B."/>
            <person name="Dyall-Smith M."/>
        </authorList>
    </citation>
    <scope>NUCLEOTIDE SEQUENCE</scope>
    <source>
        <strain evidence="3">91-R6</strain>
    </source>
</reference>
<keyword evidence="1" id="KW-0812">Transmembrane</keyword>